<dbReference type="AlphaFoldDB" id="A0A0K2UTH4"/>
<dbReference type="EMBL" id="HACA01024213">
    <property type="protein sequence ID" value="CDW41574.1"/>
    <property type="molecule type" value="Transcribed_RNA"/>
</dbReference>
<accession>A0A0K2UTH4</accession>
<sequence length="56" mass="6411">KDISDNKSCRFTCHGLIKRSKLNEIYVVPSIFVPKTHSLVLQNVKYELGIFSSKTQ</sequence>
<evidence type="ECO:0000313" key="1">
    <source>
        <dbReference type="EMBL" id="CDW41574.1"/>
    </source>
</evidence>
<proteinExistence type="predicted"/>
<name>A0A0K2UTH4_LEPSM</name>
<protein>
    <submittedName>
        <fullName evidence="1">Uncharacterized protein</fullName>
    </submittedName>
</protein>
<reference evidence="1" key="1">
    <citation type="submission" date="2014-05" db="EMBL/GenBank/DDBJ databases">
        <authorList>
            <person name="Chronopoulou M."/>
        </authorList>
    </citation>
    <scope>NUCLEOTIDE SEQUENCE</scope>
    <source>
        <tissue evidence="1">Whole organism</tissue>
    </source>
</reference>
<dbReference type="EMBL" id="HACA01024214">
    <property type="protein sequence ID" value="CDW41575.1"/>
    <property type="molecule type" value="Transcribed_RNA"/>
</dbReference>
<feature type="non-terminal residue" evidence="1">
    <location>
        <position position="1"/>
    </location>
</feature>
<organism evidence="1">
    <name type="scientific">Lepeophtheirus salmonis</name>
    <name type="common">Salmon louse</name>
    <name type="synonym">Caligus salmonis</name>
    <dbReference type="NCBI Taxonomy" id="72036"/>
    <lineage>
        <taxon>Eukaryota</taxon>
        <taxon>Metazoa</taxon>
        <taxon>Ecdysozoa</taxon>
        <taxon>Arthropoda</taxon>
        <taxon>Crustacea</taxon>
        <taxon>Multicrustacea</taxon>
        <taxon>Hexanauplia</taxon>
        <taxon>Copepoda</taxon>
        <taxon>Siphonostomatoida</taxon>
        <taxon>Caligidae</taxon>
        <taxon>Lepeophtheirus</taxon>
    </lineage>
</organism>